<name>A0A418KVP3_9ACTN</name>
<keyword evidence="4" id="KW-1185">Reference proteome</keyword>
<reference evidence="3 4" key="1">
    <citation type="submission" date="2018-09" db="EMBL/GenBank/DDBJ databases">
        <title>Isolation, diversity and antifungal activity of actinobacteria from wheat.</title>
        <authorList>
            <person name="Han C."/>
        </authorList>
    </citation>
    <scope>NUCLEOTIDE SEQUENCE [LARGE SCALE GENOMIC DNA]</scope>
    <source>
        <strain evidence="3 4">NEAU-YY265</strain>
    </source>
</reference>
<keyword evidence="2" id="KW-0732">Signal</keyword>
<sequence>MRIARAAAVVLTLGALLFAAPPVSAGGPTSVLLVSPSTGRTASLYATNGTYTTLMTQLGVEPVAAPSRGAAPPHIGGDQIVVTWMVHDVQPWRVDRISFDGDGLPDWLHTTQSMGAGPIAFDDAGVWHRPGDPEALAEILVELGLTGRTGLRPAAEQPDDATVTGDDAQAAAAPPSDDGGIDAATWALPAVAGGIMAGVFGDRWLRRRRENGDGGGWQLVDVPDRP</sequence>
<feature type="signal peptide" evidence="2">
    <location>
        <begin position="1"/>
        <end position="25"/>
    </location>
</feature>
<comment type="caution">
    <text evidence="3">The sequence shown here is derived from an EMBL/GenBank/DDBJ whole genome shotgun (WGS) entry which is preliminary data.</text>
</comment>
<evidence type="ECO:0000313" key="4">
    <source>
        <dbReference type="Proteomes" id="UP000284057"/>
    </source>
</evidence>
<organism evidence="3 4">
    <name type="scientific">Jiangella rhizosphaerae</name>
    <dbReference type="NCBI Taxonomy" id="2293569"/>
    <lineage>
        <taxon>Bacteria</taxon>
        <taxon>Bacillati</taxon>
        <taxon>Actinomycetota</taxon>
        <taxon>Actinomycetes</taxon>
        <taxon>Jiangellales</taxon>
        <taxon>Jiangellaceae</taxon>
        <taxon>Jiangella</taxon>
    </lineage>
</organism>
<dbReference type="Proteomes" id="UP000284057">
    <property type="component" value="Unassembled WGS sequence"/>
</dbReference>
<evidence type="ECO:0000256" key="1">
    <source>
        <dbReference type="SAM" id="MobiDB-lite"/>
    </source>
</evidence>
<dbReference type="OrthoDB" id="3698271at2"/>
<evidence type="ECO:0000313" key="3">
    <source>
        <dbReference type="EMBL" id="RIQ32503.1"/>
    </source>
</evidence>
<dbReference type="EMBL" id="QUAL01000044">
    <property type="protein sequence ID" value="RIQ32503.1"/>
    <property type="molecule type" value="Genomic_DNA"/>
</dbReference>
<accession>A0A418KVP3</accession>
<proteinExistence type="predicted"/>
<feature type="compositionally biased region" description="Low complexity" evidence="1">
    <location>
        <begin position="160"/>
        <end position="181"/>
    </location>
</feature>
<dbReference type="AlphaFoldDB" id="A0A418KVP3"/>
<evidence type="ECO:0000256" key="2">
    <source>
        <dbReference type="SAM" id="SignalP"/>
    </source>
</evidence>
<dbReference type="RefSeq" id="WP_119658908.1">
    <property type="nucleotide sequence ID" value="NZ_QUAL01000044.1"/>
</dbReference>
<gene>
    <name evidence="3" type="ORF">DY240_05250</name>
</gene>
<feature type="chain" id="PRO_5019558218" evidence="2">
    <location>
        <begin position="26"/>
        <end position="226"/>
    </location>
</feature>
<protein>
    <submittedName>
        <fullName evidence="3">Uncharacterized protein</fullName>
    </submittedName>
</protein>
<feature type="region of interest" description="Disordered" evidence="1">
    <location>
        <begin position="150"/>
        <end position="181"/>
    </location>
</feature>